<dbReference type="Gene3D" id="3.40.630.30">
    <property type="match status" value="1"/>
</dbReference>
<organism evidence="2 3">
    <name type="scientific">Oceanospirillum sediminis</name>
    <dbReference type="NCBI Taxonomy" id="2760088"/>
    <lineage>
        <taxon>Bacteria</taxon>
        <taxon>Pseudomonadati</taxon>
        <taxon>Pseudomonadota</taxon>
        <taxon>Gammaproteobacteria</taxon>
        <taxon>Oceanospirillales</taxon>
        <taxon>Oceanospirillaceae</taxon>
        <taxon>Oceanospirillum</taxon>
    </lineage>
</organism>
<dbReference type="Proteomes" id="UP000565262">
    <property type="component" value="Unassembled WGS sequence"/>
</dbReference>
<dbReference type="InterPro" id="IPR000182">
    <property type="entry name" value="GNAT_dom"/>
</dbReference>
<sequence length="173" mass="18501">MSDRTALTQSDISPTQSDTCPFSIRAITRDDLSEVNQICMAAFMGTVASGLSEEGIGTFKGIAAADSFAKRMDGDNVILVACSGAQVQGVIELKEGRHIAMLFVRPDAQGKGIGRKLMAAVRPWCRTAIVTVSASLTSVSAYEQFGFQCTGEPGEIAGLKYQPMEWQLTETVL</sequence>
<gene>
    <name evidence="2" type="ORF">H4O21_20450</name>
</gene>
<evidence type="ECO:0000259" key="1">
    <source>
        <dbReference type="PROSITE" id="PS51186"/>
    </source>
</evidence>
<dbReference type="Pfam" id="PF13673">
    <property type="entry name" value="Acetyltransf_10"/>
    <property type="match status" value="1"/>
</dbReference>
<comment type="caution">
    <text evidence="2">The sequence shown here is derived from an EMBL/GenBank/DDBJ whole genome shotgun (WGS) entry which is preliminary data.</text>
</comment>
<dbReference type="GO" id="GO:0016747">
    <property type="term" value="F:acyltransferase activity, transferring groups other than amino-acyl groups"/>
    <property type="evidence" value="ECO:0007669"/>
    <property type="project" value="InterPro"/>
</dbReference>
<dbReference type="PANTHER" id="PTHR43451">
    <property type="entry name" value="ACETYLTRANSFERASE (GNAT) FAMILY PROTEIN"/>
    <property type="match status" value="1"/>
</dbReference>
<accession>A0A839IUF1</accession>
<dbReference type="PANTHER" id="PTHR43451:SF1">
    <property type="entry name" value="ACETYLTRANSFERASE"/>
    <property type="match status" value="1"/>
</dbReference>
<dbReference type="InterPro" id="IPR052564">
    <property type="entry name" value="N-acetyltrans/Recomb-assoc"/>
</dbReference>
<dbReference type="RefSeq" id="WP_182810755.1">
    <property type="nucleotide sequence ID" value="NZ_JACJFM010000040.1"/>
</dbReference>
<dbReference type="InterPro" id="IPR016181">
    <property type="entry name" value="Acyl_CoA_acyltransferase"/>
</dbReference>
<keyword evidence="2" id="KW-0808">Transferase</keyword>
<keyword evidence="3" id="KW-1185">Reference proteome</keyword>
<dbReference type="CDD" id="cd04301">
    <property type="entry name" value="NAT_SF"/>
    <property type="match status" value="1"/>
</dbReference>
<dbReference type="SUPFAM" id="SSF55729">
    <property type="entry name" value="Acyl-CoA N-acyltransferases (Nat)"/>
    <property type="match status" value="1"/>
</dbReference>
<dbReference type="EMBL" id="JACJFM010000040">
    <property type="protein sequence ID" value="MBB1488985.1"/>
    <property type="molecule type" value="Genomic_DNA"/>
</dbReference>
<evidence type="ECO:0000313" key="3">
    <source>
        <dbReference type="Proteomes" id="UP000565262"/>
    </source>
</evidence>
<dbReference type="PROSITE" id="PS51186">
    <property type="entry name" value="GNAT"/>
    <property type="match status" value="1"/>
</dbReference>
<protein>
    <submittedName>
        <fullName evidence="2">GNAT family N-acetyltransferase</fullName>
    </submittedName>
</protein>
<feature type="domain" description="N-acetyltransferase" evidence="1">
    <location>
        <begin position="22"/>
        <end position="165"/>
    </location>
</feature>
<reference evidence="2 3" key="1">
    <citation type="submission" date="2020-08" db="EMBL/GenBank/DDBJ databases">
        <title>Oceanospirillum sp. nov. isolated from marine sediment.</title>
        <authorList>
            <person name="Ji X."/>
        </authorList>
    </citation>
    <scope>NUCLEOTIDE SEQUENCE [LARGE SCALE GENOMIC DNA]</scope>
    <source>
        <strain evidence="2 3">D5</strain>
    </source>
</reference>
<evidence type="ECO:0000313" key="2">
    <source>
        <dbReference type="EMBL" id="MBB1488985.1"/>
    </source>
</evidence>
<proteinExistence type="predicted"/>
<dbReference type="AlphaFoldDB" id="A0A839IUF1"/>
<name>A0A839IUF1_9GAMM</name>